<dbReference type="EMBL" id="BPLQ01012357">
    <property type="protein sequence ID" value="GIY64919.1"/>
    <property type="molecule type" value="Genomic_DNA"/>
</dbReference>
<keyword evidence="2" id="KW-1185">Reference proteome</keyword>
<dbReference type="Proteomes" id="UP001054837">
    <property type="component" value="Unassembled WGS sequence"/>
</dbReference>
<comment type="caution">
    <text evidence="1">The sequence shown here is derived from an EMBL/GenBank/DDBJ whole genome shotgun (WGS) entry which is preliminary data.</text>
</comment>
<gene>
    <name evidence="1" type="ORF">CDAR_483121</name>
</gene>
<protein>
    <submittedName>
        <fullName evidence="1">Uncharacterized protein</fullName>
    </submittedName>
</protein>
<proteinExistence type="predicted"/>
<organism evidence="1 2">
    <name type="scientific">Caerostris darwini</name>
    <dbReference type="NCBI Taxonomy" id="1538125"/>
    <lineage>
        <taxon>Eukaryota</taxon>
        <taxon>Metazoa</taxon>
        <taxon>Ecdysozoa</taxon>
        <taxon>Arthropoda</taxon>
        <taxon>Chelicerata</taxon>
        <taxon>Arachnida</taxon>
        <taxon>Araneae</taxon>
        <taxon>Araneomorphae</taxon>
        <taxon>Entelegynae</taxon>
        <taxon>Araneoidea</taxon>
        <taxon>Araneidae</taxon>
        <taxon>Caerostris</taxon>
    </lineage>
</organism>
<name>A0AAV4V4S5_9ARAC</name>
<dbReference type="AlphaFoldDB" id="A0AAV4V4S5"/>
<reference evidence="1 2" key="1">
    <citation type="submission" date="2021-06" db="EMBL/GenBank/DDBJ databases">
        <title>Caerostris darwini draft genome.</title>
        <authorList>
            <person name="Kono N."/>
            <person name="Arakawa K."/>
        </authorList>
    </citation>
    <scope>NUCLEOTIDE SEQUENCE [LARGE SCALE GENOMIC DNA]</scope>
</reference>
<sequence length="128" mass="14450">MDEVGQKGCGGGLDDAIQSKATVRLPTYMHRWASLLTLPESPFLHFPIRSNTSTPFPTFPSKTNKSFGILSKVNGCWVLVVELIFLFTKQGSKNKIEWFKVFKMNELTDNTIYFSCKGVNGNLDFKHL</sequence>
<evidence type="ECO:0000313" key="1">
    <source>
        <dbReference type="EMBL" id="GIY64919.1"/>
    </source>
</evidence>
<accession>A0AAV4V4S5</accession>
<evidence type="ECO:0000313" key="2">
    <source>
        <dbReference type="Proteomes" id="UP001054837"/>
    </source>
</evidence>